<evidence type="ECO:0000259" key="6">
    <source>
        <dbReference type="PROSITE" id="PS51387"/>
    </source>
</evidence>
<keyword evidence="2" id="KW-0285">Flavoprotein</keyword>
<evidence type="ECO:0000313" key="7">
    <source>
        <dbReference type="EMBL" id="OQE43750.1"/>
    </source>
</evidence>
<sequence length="508" mass="56091">MKRFLSHVAWGLALLQTLAAATAVPHYLQHEPITRRDLSVLTVSKELGRLLSKSSIIFGPQDPRWEDAVERYQTFAIPDVEIVVQPAAESDIPTIVKYCNKNSIAFMVVNRGHALTKTVGTFKGVQIDMASLRGLTIQPNKKSALFQGGTYGGQVIDTLWDQGYVTTTGSCACVGLLGPGLGGGHGRLEGQYGLISDNFISLNVVLASGEAIKVNANSHADLFWAMKGAGHNFGIVTSFEMKIYPRLVDTWHYHNYVWSEDKLETVFEELNKLHNNGNTPVLMAVNFGEFGLDTKISTTKAVLSWSFGYAGPAADAEKLLEPFNKIGSISEESGDVPYPEIPSIQGTGLDSDACVPNRTYALSTAGIQVYNITAERQIYEAFNAKIAQYPDLVLGARVTHEGYSNKAVRSVDPALSAFPLRDDYHLLYLAAVIPTGLTNVAIEWAHEIRDLWNAGQPQRRPSTYVNYAFGDEPLDSIYGYEPWRLQRLRALKGKYDPHNRFGFYNSFV</sequence>
<evidence type="ECO:0000256" key="4">
    <source>
        <dbReference type="ARBA" id="ARBA00023002"/>
    </source>
</evidence>
<dbReference type="STRING" id="36646.A0A1V6UZA6"/>
<evidence type="ECO:0000256" key="1">
    <source>
        <dbReference type="ARBA" id="ARBA00005466"/>
    </source>
</evidence>
<dbReference type="PROSITE" id="PS51387">
    <property type="entry name" value="FAD_PCMH"/>
    <property type="match status" value="1"/>
</dbReference>
<feature type="chain" id="PRO_5012776980" description="FAD-binding PCMH-type domain-containing protein" evidence="5">
    <location>
        <begin position="24"/>
        <end position="508"/>
    </location>
</feature>
<dbReference type="AlphaFoldDB" id="A0A1V6UZA6"/>
<reference evidence="8" key="1">
    <citation type="journal article" date="2017" name="Nat. Microbiol.">
        <title>Global analysis of biosynthetic gene clusters reveals vast potential of secondary metabolite production in Penicillium species.</title>
        <authorList>
            <person name="Nielsen J.C."/>
            <person name="Grijseels S."/>
            <person name="Prigent S."/>
            <person name="Ji B."/>
            <person name="Dainat J."/>
            <person name="Nielsen K.F."/>
            <person name="Frisvad J.C."/>
            <person name="Workman M."/>
            <person name="Nielsen J."/>
        </authorList>
    </citation>
    <scope>NUCLEOTIDE SEQUENCE [LARGE SCALE GENOMIC DNA]</scope>
    <source>
        <strain evidence="8">IBT 31321</strain>
    </source>
</reference>
<feature type="signal peptide" evidence="5">
    <location>
        <begin position="1"/>
        <end position="23"/>
    </location>
</feature>
<protein>
    <recommendedName>
        <fullName evidence="6">FAD-binding PCMH-type domain-containing protein</fullName>
    </recommendedName>
</protein>
<dbReference type="InterPro" id="IPR050416">
    <property type="entry name" value="FAD-linked_Oxidoreductase"/>
</dbReference>
<evidence type="ECO:0000256" key="5">
    <source>
        <dbReference type="SAM" id="SignalP"/>
    </source>
</evidence>
<dbReference type="InterPro" id="IPR012951">
    <property type="entry name" value="BBE"/>
</dbReference>
<dbReference type="InterPro" id="IPR006094">
    <property type="entry name" value="Oxid_FAD_bind_N"/>
</dbReference>
<dbReference type="InterPro" id="IPR016167">
    <property type="entry name" value="FAD-bd_PCMH_sub1"/>
</dbReference>
<dbReference type="InterPro" id="IPR016166">
    <property type="entry name" value="FAD-bd_PCMH"/>
</dbReference>
<accession>A0A1V6UZA6</accession>
<dbReference type="Gene3D" id="3.30.43.10">
    <property type="entry name" value="Uridine Diphospho-n-acetylenolpyruvylglucosamine Reductase, domain 2"/>
    <property type="match status" value="1"/>
</dbReference>
<dbReference type="Pfam" id="PF08031">
    <property type="entry name" value="BBE"/>
    <property type="match status" value="1"/>
</dbReference>
<name>A0A1V6UZA6_9EURO</name>
<evidence type="ECO:0000313" key="8">
    <source>
        <dbReference type="Proteomes" id="UP000191500"/>
    </source>
</evidence>
<comment type="caution">
    <text evidence="7">The sequence shown here is derived from an EMBL/GenBank/DDBJ whole genome shotgun (WGS) entry which is preliminary data.</text>
</comment>
<evidence type="ECO:0000256" key="2">
    <source>
        <dbReference type="ARBA" id="ARBA00022630"/>
    </source>
</evidence>
<dbReference type="Gene3D" id="3.40.462.20">
    <property type="match status" value="1"/>
</dbReference>
<dbReference type="SUPFAM" id="SSF56176">
    <property type="entry name" value="FAD-binding/transporter-associated domain-like"/>
    <property type="match status" value="1"/>
</dbReference>
<keyword evidence="3" id="KW-0274">FAD</keyword>
<evidence type="ECO:0000256" key="3">
    <source>
        <dbReference type="ARBA" id="ARBA00022827"/>
    </source>
</evidence>
<dbReference type="Gene3D" id="3.30.465.10">
    <property type="match status" value="1"/>
</dbReference>
<dbReference type="Pfam" id="PF01565">
    <property type="entry name" value="FAD_binding_4"/>
    <property type="match status" value="1"/>
</dbReference>
<dbReference type="InterPro" id="IPR016169">
    <property type="entry name" value="FAD-bd_PCMH_sub2"/>
</dbReference>
<dbReference type="GO" id="GO:0071949">
    <property type="term" value="F:FAD binding"/>
    <property type="evidence" value="ECO:0007669"/>
    <property type="project" value="InterPro"/>
</dbReference>
<dbReference type="PANTHER" id="PTHR42973:SF8">
    <property type="entry name" value="FAD-BINDING PCMH-TYPE DOMAIN-CONTAINING PROTEIN"/>
    <property type="match status" value="1"/>
</dbReference>
<feature type="domain" description="FAD-binding PCMH-type" evidence="6">
    <location>
        <begin position="75"/>
        <end position="246"/>
    </location>
</feature>
<dbReference type="GO" id="GO:0016491">
    <property type="term" value="F:oxidoreductase activity"/>
    <property type="evidence" value="ECO:0007669"/>
    <property type="project" value="UniProtKB-KW"/>
</dbReference>
<keyword evidence="5" id="KW-0732">Signal</keyword>
<comment type="similarity">
    <text evidence="1">Belongs to the oxygen-dependent FAD-linked oxidoreductase family.</text>
</comment>
<keyword evidence="8" id="KW-1185">Reference proteome</keyword>
<dbReference type="InterPro" id="IPR036318">
    <property type="entry name" value="FAD-bd_PCMH-like_sf"/>
</dbReference>
<organism evidence="7 8">
    <name type="scientific">Penicillium coprophilum</name>
    <dbReference type="NCBI Taxonomy" id="36646"/>
    <lineage>
        <taxon>Eukaryota</taxon>
        <taxon>Fungi</taxon>
        <taxon>Dikarya</taxon>
        <taxon>Ascomycota</taxon>
        <taxon>Pezizomycotina</taxon>
        <taxon>Eurotiomycetes</taxon>
        <taxon>Eurotiomycetidae</taxon>
        <taxon>Eurotiales</taxon>
        <taxon>Aspergillaceae</taxon>
        <taxon>Penicillium</taxon>
    </lineage>
</organism>
<proteinExistence type="inferred from homology"/>
<gene>
    <name evidence="7" type="ORF">PENCOP_c003G01409</name>
</gene>
<dbReference type="PANTHER" id="PTHR42973">
    <property type="entry name" value="BINDING OXIDOREDUCTASE, PUTATIVE (AFU_ORTHOLOGUE AFUA_1G17690)-RELATED"/>
    <property type="match status" value="1"/>
</dbReference>
<dbReference type="EMBL" id="MDDG01000003">
    <property type="protein sequence ID" value="OQE43750.1"/>
    <property type="molecule type" value="Genomic_DNA"/>
</dbReference>
<keyword evidence="4" id="KW-0560">Oxidoreductase</keyword>
<dbReference type="Proteomes" id="UP000191500">
    <property type="component" value="Unassembled WGS sequence"/>
</dbReference>